<dbReference type="Pfam" id="PF20329">
    <property type="entry name" value="DUF6624"/>
    <property type="match status" value="1"/>
</dbReference>
<organism evidence="2 3">
    <name type="scientific">Flavobacterium fragile</name>
    <dbReference type="NCBI Taxonomy" id="2949085"/>
    <lineage>
        <taxon>Bacteria</taxon>
        <taxon>Pseudomonadati</taxon>
        <taxon>Bacteroidota</taxon>
        <taxon>Flavobacteriia</taxon>
        <taxon>Flavobacteriales</taxon>
        <taxon>Flavobacteriaceae</taxon>
        <taxon>Flavobacterium</taxon>
    </lineage>
</organism>
<evidence type="ECO:0000313" key="2">
    <source>
        <dbReference type="EMBL" id="MCL9770175.1"/>
    </source>
</evidence>
<protein>
    <submittedName>
        <fullName evidence="2">Uncharacterized protein</fullName>
    </submittedName>
</protein>
<gene>
    <name evidence="2" type="ORF">NAT47_07080</name>
</gene>
<reference evidence="2 3" key="1">
    <citation type="submission" date="2022-05" db="EMBL/GenBank/DDBJ databases">
        <title>Flavobacterium sp., isolated from activated sludge.</title>
        <authorList>
            <person name="Ran Q."/>
        </authorList>
    </citation>
    <scope>NUCLEOTIDE SEQUENCE [LARGE SCALE GENOMIC DNA]</scope>
    <source>
        <strain evidence="2 3">HXWNR69</strain>
    </source>
</reference>
<evidence type="ECO:0000256" key="1">
    <source>
        <dbReference type="SAM" id="Coils"/>
    </source>
</evidence>
<dbReference type="Proteomes" id="UP001203342">
    <property type="component" value="Unassembled WGS sequence"/>
</dbReference>
<comment type="caution">
    <text evidence="2">The sequence shown here is derived from an EMBL/GenBank/DDBJ whole genome shotgun (WGS) entry which is preliminary data.</text>
</comment>
<sequence length="221" mass="26234">MKKTLIFLFLGLISCNSTKVISNSEKENIISELNYIFNIDQKYAGGPFDYLFKKHEKKEAWKIFEMMRDSVGLENQKKIKKIYSKYGYLGYDKIGKEYSRKFWITIQHADNDIKFQQKMLKELAKEIDKNNAERSNYAMLEDRIAINLNQKQRFGSQITYNKSGQAIPKNGLIDSLNVDNLRIKYNLPPFKEYYNSMTTDHFEMNKDYFIKQGMKEPKLYE</sequence>
<name>A0ABT0TIC8_9FLAO</name>
<keyword evidence="1" id="KW-0175">Coiled coil</keyword>
<proteinExistence type="predicted"/>
<keyword evidence="3" id="KW-1185">Reference proteome</keyword>
<evidence type="ECO:0000313" key="3">
    <source>
        <dbReference type="Proteomes" id="UP001203342"/>
    </source>
</evidence>
<dbReference type="RefSeq" id="WP_250581684.1">
    <property type="nucleotide sequence ID" value="NZ_JAMLJN010000005.1"/>
</dbReference>
<dbReference type="InterPro" id="IPR046732">
    <property type="entry name" value="DUF6624"/>
</dbReference>
<dbReference type="PROSITE" id="PS51257">
    <property type="entry name" value="PROKAR_LIPOPROTEIN"/>
    <property type="match status" value="1"/>
</dbReference>
<dbReference type="EMBL" id="JAMLJN010000005">
    <property type="protein sequence ID" value="MCL9770175.1"/>
    <property type="molecule type" value="Genomic_DNA"/>
</dbReference>
<accession>A0ABT0TIC8</accession>
<feature type="coiled-coil region" evidence="1">
    <location>
        <begin position="106"/>
        <end position="133"/>
    </location>
</feature>